<gene>
    <name evidence="9" type="primary">mutS</name>
    <name evidence="12" type="ordered locus">Solca_2237</name>
</gene>
<dbReference type="EMBL" id="CP003349">
    <property type="protein sequence ID" value="AFD07280.1"/>
    <property type="molecule type" value="Genomic_DNA"/>
</dbReference>
<sequence length="874" mass="97960">MAKGKDGKETPLMAQYNQIKTKYPGAILLFRVGDFYETFGDDAVKSANILGITLTKRANGSASHIELAGFPHHSLDTYLPKLVRAGQRVAICDQLEDPKTVKTIVKRGVTELVSPGVAYNENILNNKANNYLAAVYFDKDALGIALLDISTGEFLTAQGEADYIDKLLQSFRPTEVIFSKSKSRDFVSQFGDKFYTYAVDDWVFGYDYANETLLKHFGTVSLKGFGIENLHHGIVAAGACLHYIFEAEHRNVQHIAQISRIEEDRYVWLDRFTIRNLELIFSPNEGATPLISILDQTATPMGARLLRKWMVMPLKEKVLIVERLSVVQHFFEQQELASDIQAKLKPIGDLERLISKVALQKANPRELVQLGRALAAIAEIKSVTENTKQESLQKIADQLNPCKLIREKIENQLNPEPPVLVQKGGVIADGICEELDQLRKIAFSGKDYLLDMQRRESDATGIPSLKIAFNNVFGYYLEVTNAHKDKVPEEWIRKQTLVNAERYITPELKEYEEKILGAEEKIFALENKLYNDLLMGMLEYIRPIQLNALLVAQLDVQLSFAQVAVKNHYSKPEIVDDNVIDIKAGRHPVIEKSLPLGEEYIPNDVFLDDETQQIIMITGPNMAGKSALLRQTALIVLMAQVGSFVPAKAARLGITDKIFTRVGASDNLSSGESTFMVEMNETASILNNLSNRSLVLLDEIGRGTSTYDGISIAWSIAEYIHNDPKSKAKTLFATHYHELNEMENEFERIKNFNVSIKEVDNKVIFLRKLVAGGSEHSFGIHVARMAGMPPKVVKKAEEVLRKLEEERSSESGTGAAIKNGVKKLKKSDQMQLNIFSLDDPILIKIRDSLTDLDVNVLTPVEALLKINEIQKLIK</sequence>
<dbReference type="GO" id="GO:0003684">
    <property type="term" value="F:damaged DNA binding"/>
    <property type="evidence" value="ECO:0007669"/>
    <property type="project" value="UniProtKB-UniRule"/>
</dbReference>
<dbReference type="PANTHER" id="PTHR11361">
    <property type="entry name" value="DNA MISMATCH REPAIR PROTEIN MUTS FAMILY MEMBER"/>
    <property type="match status" value="1"/>
</dbReference>
<evidence type="ECO:0000256" key="3">
    <source>
        <dbReference type="ARBA" id="ARBA00022741"/>
    </source>
</evidence>
<dbReference type="Pfam" id="PF00488">
    <property type="entry name" value="MutS_V"/>
    <property type="match status" value="1"/>
</dbReference>
<dbReference type="SUPFAM" id="SSF52540">
    <property type="entry name" value="P-loop containing nucleoside triphosphate hydrolases"/>
    <property type="match status" value="1"/>
</dbReference>
<accession>H8KR74</accession>
<dbReference type="GO" id="GO:0005524">
    <property type="term" value="F:ATP binding"/>
    <property type="evidence" value="ECO:0007669"/>
    <property type="project" value="UniProtKB-UniRule"/>
</dbReference>
<dbReference type="Gene3D" id="3.40.50.300">
    <property type="entry name" value="P-loop containing nucleotide triphosphate hydrolases"/>
    <property type="match status" value="1"/>
</dbReference>
<dbReference type="AlphaFoldDB" id="H8KR74"/>
<keyword evidence="7 9" id="KW-0234">DNA repair</keyword>
<evidence type="ECO:0000256" key="10">
    <source>
        <dbReference type="RuleBase" id="RU003756"/>
    </source>
</evidence>
<dbReference type="InterPro" id="IPR036187">
    <property type="entry name" value="DNA_mismatch_repair_MutS_sf"/>
</dbReference>
<dbReference type="Gene3D" id="3.40.1170.10">
    <property type="entry name" value="DNA repair protein MutS, domain I"/>
    <property type="match status" value="1"/>
</dbReference>
<dbReference type="SUPFAM" id="SSF48334">
    <property type="entry name" value="DNA repair protein MutS, domain III"/>
    <property type="match status" value="1"/>
</dbReference>
<dbReference type="InterPro" id="IPR005748">
    <property type="entry name" value="DNA_mismatch_repair_MutS"/>
</dbReference>
<evidence type="ECO:0000313" key="13">
    <source>
        <dbReference type="Proteomes" id="UP000007590"/>
    </source>
</evidence>
<dbReference type="HOGENOM" id="CLU_002472_3_1_10"/>
<evidence type="ECO:0000256" key="7">
    <source>
        <dbReference type="ARBA" id="ARBA00023204"/>
    </source>
</evidence>
<evidence type="ECO:0000256" key="5">
    <source>
        <dbReference type="ARBA" id="ARBA00022840"/>
    </source>
</evidence>
<evidence type="ECO:0000259" key="11">
    <source>
        <dbReference type="PROSITE" id="PS00486"/>
    </source>
</evidence>
<comment type="similarity">
    <text evidence="1 9 10">Belongs to the DNA mismatch repair MutS family.</text>
</comment>
<dbReference type="InterPro" id="IPR017261">
    <property type="entry name" value="DNA_mismatch_repair_MutS/MSH"/>
</dbReference>
<dbReference type="Gene3D" id="3.30.420.110">
    <property type="entry name" value="MutS, connector domain"/>
    <property type="match status" value="1"/>
</dbReference>
<evidence type="ECO:0000256" key="1">
    <source>
        <dbReference type="ARBA" id="ARBA00006271"/>
    </source>
</evidence>
<dbReference type="KEGG" id="scn:Solca_2237"/>
<dbReference type="eggNOG" id="COG0249">
    <property type="taxonomic scope" value="Bacteria"/>
</dbReference>
<dbReference type="Pfam" id="PF05190">
    <property type="entry name" value="MutS_IV"/>
    <property type="match status" value="1"/>
</dbReference>
<dbReference type="NCBIfam" id="NF003810">
    <property type="entry name" value="PRK05399.1"/>
    <property type="match status" value="1"/>
</dbReference>
<reference evidence="12" key="1">
    <citation type="submission" date="2012-02" db="EMBL/GenBank/DDBJ databases">
        <title>The complete genome of Solitalea canadensis DSM 3403.</title>
        <authorList>
            <consortium name="US DOE Joint Genome Institute (JGI-PGF)"/>
            <person name="Lucas S."/>
            <person name="Copeland A."/>
            <person name="Lapidus A."/>
            <person name="Glavina del Rio T."/>
            <person name="Dalin E."/>
            <person name="Tice H."/>
            <person name="Bruce D."/>
            <person name="Goodwin L."/>
            <person name="Pitluck S."/>
            <person name="Peters L."/>
            <person name="Ovchinnikova G."/>
            <person name="Lu M."/>
            <person name="Kyrpides N."/>
            <person name="Mavromatis K."/>
            <person name="Ivanova N."/>
            <person name="Brettin T."/>
            <person name="Detter J.C."/>
            <person name="Han C."/>
            <person name="Larimer F."/>
            <person name="Land M."/>
            <person name="Hauser L."/>
            <person name="Markowitz V."/>
            <person name="Cheng J.-F."/>
            <person name="Hugenholtz P."/>
            <person name="Woyke T."/>
            <person name="Wu D."/>
            <person name="Spring S."/>
            <person name="Schroeder M."/>
            <person name="Kopitz M."/>
            <person name="Brambilla E."/>
            <person name="Klenk H.-P."/>
            <person name="Eisen J.A."/>
        </authorList>
    </citation>
    <scope>NUCLEOTIDE SEQUENCE</scope>
    <source>
        <strain evidence="12">DSM 3403</strain>
    </source>
</reference>
<dbReference type="STRING" id="929556.Solca_2237"/>
<dbReference type="SUPFAM" id="SSF55271">
    <property type="entry name" value="DNA repair protein MutS, domain I"/>
    <property type="match status" value="1"/>
</dbReference>
<evidence type="ECO:0000256" key="2">
    <source>
        <dbReference type="ARBA" id="ARBA00021982"/>
    </source>
</evidence>
<comment type="function">
    <text evidence="8 9">This protein is involved in the repair of mismatches in DNA. It is possible that it carries out the mismatch recognition step. This protein has a weak ATPase activity.</text>
</comment>
<keyword evidence="13" id="KW-1185">Reference proteome</keyword>
<dbReference type="InterPro" id="IPR016151">
    <property type="entry name" value="DNA_mismatch_repair_MutS_N"/>
</dbReference>
<dbReference type="GO" id="GO:0140664">
    <property type="term" value="F:ATP-dependent DNA damage sensor activity"/>
    <property type="evidence" value="ECO:0007669"/>
    <property type="project" value="InterPro"/>
</dbReference>
<dbReference type="InterPro" id="IPR027417">
    <property type="entry name" value="P-loop_NTPase"/>
</dbReference>
<dbReference type="InterPro" id="IPR007861">
    <property type="entry name" value="DNA_mismatch_repair_MutS_clamp"/>
</dbReference>
<dbReference type="InterPro" id="IPR036678">
    <property type="entry name" value="MutS_con_dom_sf"/>
</dbReference>
<organism evidence="12 13">
    <name type="scientific">Solitalea canadensis (strain ATCC 29591 / DSM 3403 / JCM 21819 / LMG 8368 / NBRC 15130 / NCIMB 12057 / USAM 9D)</name>
    <name type="common">Flexibacter canadensis</name>
    <dbReference type="NCBI Taxonomy" id="929556"/>
    <lineage>
        <taxon>Bacteria</taxon>
        <taxon>Pseudomonadati</taxon>
        <taxon>Bacteroidota</taxon>
        <taxon>Sphingobacteriia</taxon>
        <taxon>Sphingobacteriales</taxon>
        <taxon>Sphingobacteriaceae</taxon>
        <taxon>Solitalea</taxon>
    </lineage>
</organism>
<dbReference type="FunFam" id="3.40.50.300:FF:000870">
    <property type="entry name" value="MutS protein homolog 4"/>
    <property type="match status" value="1"/>
</dbReference>
<dbReference type="Gene3D" id="1.10.1420.10">
    <property type="match status" value="2"/>
</dbReference>
<evidence type="ECO:0000256" key="9">
    <source>
        <dbReference type="HAMAP-Rule" id="MF_00096"/>
    </source>
</evidence>
<dbReference type="GO" id="GO:0030983">
    <property type="term" value="F:mismatched DNA binding"/>
    <property type="evidence" value="ECO:0007669"/>
    <property type="project" value="InterPro"/>
</dbReference>
<dbReference type="InterPro" id="IPR007860">
    <property type="entry name" value="DNA_mmatch_repair_MutS_con_dom"/>
</dbReference>
<dbReference type="Pfam" id="PF05192">
    <property type="entry name" value="MutS_III"/>
    <property type="match status" value="1"/>
</dbReference>
<keyword evidence="5 9" id="KW-0067">ATP-binding</keyword>
<evidence type="ECO:0000256" key="6">
    <source>
        <dbReference type="ARBA" id="ARBA00023125"/>
    </source>
</evidence>
<keyword evidence="4 9" id="KW-0227">DNA damage</keyword>
<dbReference type="PIRSF" id="PIRSF037677">
    <property type="entry name" value="DNA_mis_repair_Msh6"/>
    <property type="match status" value="1"/>
</dbReference>
<evidence type="ECO:0000256" key="8">
    <source>
        <dbReference type="ARBA" id="ARBA00024647"/>
    </source>
</evidence>
<feature type="binding site" evidence="9">
    <location>
        <begin position="619"/>
        <end position="626"/>
    </location>
    <ligand>
        <name>ATP</name>
        <dbReference type="ChEBI" id="CHEBI:30616"/>
    </ligand>
</feature>
<dbReference type="InterPro" id="IPR007695">
    <property type="entry name" value="DNA_mismatch_repair_MutS-lik_N"/>
</dbReference>
<dbReference type="Pfam" id="PF01624">
    <property type="entry name" value="MutS_I"/>
    <property type="match status" value="1"/>
</dbReference>
<dbReference type="SMART" id="SM00533">
    <property type="entry name" value="MUTSd"/>
    <property type="match status" value="1"/>
</dbReference>
<dbReference type="PROSITE" id="PS00486">
    <property type="entry name" value="DNA_MISMATCH_REPAIR_2"/>
    <property type="match status" value="1"/>
</dbReference>
<dbReference type="PANTHER" id="PTHR11361:SF34">
    <property type="entry name" value="DNA MISMATCH REPAIR PROTEIN MSH1, MITOCHONDRIAL"/>
    <property type="match status" value="1"/>
</dbReference>
<protein>
    <recommendedName>
        <fullName evidence="2 9">DNA mismatch repair protein MutS</fullName>
    </recommendedName>
</protein>
<dbReference type="InterPro" id="IPR007696">
    <property type="entry name" value="DNA_mismatch_repair_MutS_core"/>
</dbReference>
<dbReference type="CDD" id="cd03284">
    <property type="entry name" value="ABC_MutS1"/>
    <property type="match status" value="1"/>
</dbReference>
<dbReference type="Proteomes" id="UP000007590">
    <property type="component" value="Chromosome"/>
</dbReference>
<dbReference type="SMART" id="SM00534">
    <property type="entry name" value="MUTSac"/>
    <property type="match status" value="1"/>
</dbReference>
<keyword evidence="6 9" id="KW-0238">DNA-binding</keyword>
<dbReference type="GO" id="GO:0005829">
    <property type="term" value="C:cytosol"/>
    <property type="evidence" value="ECO:0007669"/>
    <property type="project" value="TreeGrafter"/>
</dbReference>
<dbReference type="RefSeq" id="WP_014680507.1">
    <property type="nucleotide sequence ID" value="NC_017770.1"/>
</dbReference>
<dbReference type="HAMAP" id="MF_00096">
    <property type="entry name" value="MutS"/>
    <property type="match status" value="1"/>
</dbReference>
<proteinExistence type="inferred from homology"/>
<feature type="domain" description="DNA mismatch repair proteins mutS family" evidence="11">
    <location>
        <begin position="693"/>
        <end position="709"/>
    </location>
</feature>
<dbReference type="NCBIfam" id="TIGR01070">
    <property type="entry name" value="mutS1"/>
    <property type="match status" value="1"/>
</dbReference>
<dbReference type="InterPro" id="IPR000432">
    <property type="entry name" value="DNA_mismatch_repair_MutS_C"/>
</dbReference>
<keyword evidence="3 9" id="KW-0547">Nucleotide-binding</keyword>
<dbReference type="InterPro" id="IPR045076">
    <property type="entry name" value="MutS"/>
</dbReference>
<evidence type="ECO:0000256" key="4">
    <source>
        <dbReference type="ARBA" id="ARBA00022763"/>
    </source>
</evidence>
<dbReference type="Pfam" id="PF05188">
    <property type="entry name" value="MutS_II"/>
    <property type="match status" value="1"/>
</dbReference>
<dbReference type="GO" id="GO:0006298">
    <property type="term" value="P:mismatch repair"/>
    <property type="evidence" value="ECO:0007669"/>
    <property type="project" value="UniProtKB-UniRule"/>
</dbReference>
<evidence type="ECO:0000313" key="12">
    <source>
        <dbReference type="EMBL" id="AFD07280.1"/>
    </source>
</evidence>
<dbReference type="SUPFAM" id="SSF53150">
    <property type="entry name" value="DNA repair protein MutS, domain II"/>
    <property type="match status" value="1"/>
</dbReference>
<name>H8KR74_SOLCM</name>